<feature type="transmembrane region" description="Helical" evidence="1">
    <location>
        <begin position="38"/>
        <end position="58"/>
    </location>
</feature>
<gene>
    <name evidence="3" type="ORF">ACFP56_04670</name>
</gene>
<feature type="transmembrane region" description="Helical" evidence="1">
    <location>
        <begin position="245"/>
        <end position="266"/>
    </location>
</feature>
<feature type="transmembrane region" description="Helical" evidence="1">
    <location>
        <begin position="151"/>
        <end position="172"/>
    </location>
</feature>
<dbReference type="PANTHER" id="PTHR35797">
    <property type="entry name" value="PROTEASE-RELATED"/>
    <property type="match status" value="1"/>
</dbReference>
<feature type="transmembrane region" description="Helical" evidence="1">
    <location>
        <begin position="112"/>
        <end position="130"/>
    </location>
</feature>
<evidence type="ECO:0000256" key="1">
    <source>
        <dbReference type="SAM" id="Phobius"/>
    </source>
</evidence>
<organism evidence="3 4">
    <name type="scientific">Paenibacillus septentrionalis</name>
    <dbReference type="NCBI Taxonomy" id="429342"/>
    <lineage>
        <taxon>Bacteria</taxon>
        <taxon>Bacillati</taxon>
        <taxon>Bacillota</taxon>
        <taxon>Bacilli</taxon>
        <taxon>Bacillales</taxon>
        <taxon>Paenibacillaceae</taxon>
        <taxon>Paenibacillus</taxon>
    </lineage>
</organism>
<keyword evidence="1" id="KW-0812">Transmembrane</keyword>
<dbReference type="RefSeq" id="WP_379231620.1">
    <property type="nucleotide sequence ID" value="NZ_JBHSTE010000001.1"/>
</dbReference>
<dbReference type="PANTHER" id="PTHR35797:SF1">
    <property type="entry name" value="PROTEASE"/>
    <property type="match status" value="1"/>
</dbReference>
<evidence type="ECO:0000313" key="4">
    <source>
        <dbReference type="Proteomes" id="UP001596233"/>
    </source>
</evidence>
<proteinExistence type="predicted"/>
<dbReference type="Pfam" id="PF02517">
    <property type="entry name" value="Rce1-like"/>
    <property type="match status" value="1"/>
</dbReference>
<feature type="transmembrane region" description="Helical" evidence="1">
    <location>
        <begin position="9"/>
        <end position="26"/>
    </location>
</feature>
<dbReference type="InterPro" id="IPR003675">
    <property type="entry name" value="Rce1/LyrA-like_dom"/>
</dbReference>
<keyword evidence="1" id="KW-0472">Membrane</keyword>
<feature type="domain" description="CAAX prenyl protease 2/Lysostaphin resistance protein A-like" evidence="2">
    <location>
        <begin position="117"/>
        <end position="225"/>
    </location>
</feature>
<dbReference type="EMBL" id="JBHSTE010000001">
    <property type="protein sequence ID" value="MFC6331908.1"/>
    <property type="molecule type" value="Genomic_DNA"/>
</dbReference>
<feature type="transmembrane region" description="Helical" evidence="1">
    <location>
        <begin position="187"/>
        <end position="205"/>
    </location>
</feature>
<evidence type="ECO:0000259" key="2">
    <source>
        <dbReference type="Pfam" id="PF02517"/>
    </source>
</evidence>
<evidence type="ECO:0000313" key="3">
    <source>
        <dbReference type="EMBL" id="MFC6331908.1"/>
    </source>
</evidence>
<sequence>MERKSVRNLTVFVAAVLASGWLGVLVDSFLDDQPEGNTLGMGLWLLFPLLTVVALRVFAGEGWKAAGLTPRLKQGWQWYIVAVLVYPVVTALVLLIGYAAGWVELTNLRIEALAGVFISLLFGQFIKNIFEEFVWRGYLTAKLVQKGMKDWSIYLIAGLVWGLWHLPYYLFFLPKHMMYSVLPVDKLLFALVAIVSMIAWSIMFVELFRVTNSIWPGVLMHAVEDSLLNPLVIDGYITIASGKEIWISPITGIAATLLYVVVGLLIRAVRLRRDYPKNAC</sequence>
<keyword evidence="1" id="KW-1133">Transmembrane helix</keyword>
<accession>A0ABW1V1S9</accession>
<keyword evidence="4" id="KW-1185">Reference proteome</keyword>
<feature type="transmembrane region" description="Helical" evidence="1">
    <location>
        <begin position="78"/>
        <end position="100"/>
    </location>
</feature>
<reference evidence="4" key="1">
    <citation type="journal article" date="2019" name="Int. J. Syst. Evol. Microbiol.">
        <title>The Global Catalogue of Microorganisms (GCM) 10K type strain sequencing project: providing services to taxonomists for standard genome sequencing and annotation.</title>
        <authorList>
            <consortium name="The Broad Institute Genomics Platform"/>
            <consortium name="The Broad Institute Genome Sequencing Center for Infectious Disease"/>
            <person name="Wu L."/>
            <person name="Ma J."/>
        </authorList>
    </citation>
    <scope>NUCLEOTIDE SEQUENCE [LARGE SCALE GENOMIC DNA]</scope>
    <source>
        <strain evidence="4">PCU 280</strain>
    </source>
</reference>
<protein>
    <submittedName>
        <fullName evidence="3">Type II CAAX prenyl endopeptidase Rce1 family protein</fullName>
    </submittedName>
</protein>
<dbReference type="InterPro" id="IPR042150">
    <property type="entry name" value="MmRce1-like"/>
</dbReference>
<comment type="caution">
    <text evidence="3">The sequence shown here is derived from an EMBL/GenBank/DDBJ whole genome shotgun (WGS) entry which is preliminary data.</text>
</comment>
<name>A0ABW1V1S9_9BACL</name>
<dbReference type="Proteomes" id="UP001596233">
    <property type="component" value="Unassembled WGS sequence"/>
</dbReference>